<dbReference type="EC" id="2.3.1.-" evidence="1"/>
<proteinExistence type="predicted"/>
<evidence type="ECO:0000313" key="1">
    <source>
        <dbReference type="EMBL" id="MFJ1340565.1"/>
    </source>
</evidence>
<accession>A0ACC7M0B9</accession>
<keyword evidence="2" id="KW-1185">Reference proteome</keyword>
<comment type="caution">
    <text evidence="1">The sequence shown here is derived from an EMBL/GenBank/DDBJ whole genome shotgun (WGS) entry which is preliminary data.</text>
</comment>
<keyword evidence="1" id="KW-0012">Acyltransferase</keyword>
<evidence type="ECO:0000313" key="2">
    <source>
        <dbReference type="Proteomes" id="UP001615411"/>
    </source>
</evidence>
<sequence length="531" mass="58413">MDFRRDINGLRAVAVLAVVLFHFGIPGLSGGFVGVDIFFVISGFLMTGIIFSKINNNKFSIFSFYLDRCRRIIPALAVLSGTLLVLGCFLLIPEELKTLGKHVGASLMFLSNIVFWRENGYFDLASHEKWMLHTWSLSVEWQFYILYPVLILFLRKAIGLNKSRFAIAACAILSFLLSVYASSAWPGAAFYLLPTRAWEMLAGALIYLFPITLGKRTSFVFEVLGLFLIAVSIALFNSESIWPGWLALVPVLGASLVIYSSRSNSMVMCNGFLQVIGKSSYSIYLWHWPLAVFITYWGLKGQVSWVVGCIVLSILMGYLSYRLVENTAGKNAKNFFGFSPVAKVFVLLGCAGSLASVVFVANGFPARMGSSFAQETKDLVMPLPDNGWCFYGVDSSRELTVGDKGLKCILGKKGASQKGILFGDSYAGHNAPFWDVIGKDLSLEINSVSTNWCFPSLSDDFTGPTSSRAYEQCLINRKYLLGSLSEYDVVVFAGSWGSVFEQGKMHGLHDAIALAASKSKLVVLMAAPYSI</sequence>
<gene>
    <name evidence="1" type="ORF">ACIKP7_20785</name>
</gene>
<reference evidence="1" key="1">
    <citation type="submission" date="2024-10" db="EMBL/GenBank/DDBJ databases">
        <title>Aeromonas and Pseudomonas from the Cagarras Archipelago, Rio de Janeiro, Brazil.</title>
        <authorList>
            <person name="Canellas A.L.B."/>
            <person name="Laport M.S."/>
        </authorList>
    </citation>
    <scope>NUCLEOTIDE SEQUENCE</scope>
    <source>
        <strain evidence="1">ACP-7</strain>
    </source>
</reference>
<organism evidence="1 2">
    <name type="scientific">Pseudomonas caricapapayae</name>
    <dbReference type="NCBI Taxonomy" id="46678"/>
    <lineage>
        <taxon>Bacteria</taxon>
        <taxon>Pseudomonadati</taxon>
        <taxon>Pseudomonadota</taxon>
        <taxon>Gammaproteobacteria</taxon>
        <taxon>Pseudomonadales</taxon>
        <taxon>Pseudomonadaceae</taxon>
        <taxon>Pseudomonas</taxon>
    </lineage>
</organism>
<name>A0ACC7M0B9_9PSED</name>
<protein>
    <submittedName>
        <fullName evidence="1">Acyltransferase family protein</fullName>
        <ecNumber evidence="1">2.3.1.-</ecNumber>
    </submittedName>
</protein>
<keyword evidence="1" id="KW-0808">Transferase</keyword>
<dbReference type="EMBL" id="JBIUGF010000083">
    <property type="protein sequence ID" value="MFJ1340565.1"/>
    <property type="molecule type" value="Genomic_DNA"/>
</dbReference>
<dbReference type="Proteomes" id="UP001615411">
    <property type="component" value="Unassembled WGS sequence"/>
</dbReference>